<evidence type="ECO:0000256" key="1">
    <source>
        <dbReference type="ARBA" id="ARBA00007613"/>
    </source>
</evidence>
<feature type="signal peptide" evidence="2">
    <location>
        <begin position="1"/>
        <end position="22"/>
    </location>
</feature>
<dbReference type="PROSITE" id="PS51257">
    <property type="entry name" value="PROKAR_LIPOPROTEIN"/>
    <property type="match status" value="1"/>
</dbReference>
<keyword evidence="2" id="KW-0732">Signal</keyword>
<evidence type="ECO:0000313" key="3">
    <source>
        <dbReference type="EMBL" id="OFC71893.1"/>
    </source>
</evidence>
<keyword evidence="2" id="KW-0472">Membrane</keyword>
<comment type="caution">
    <text evidence="3">The sequence shown here is derived from an EMBL/GenBank/DDBJ whole genome shotgun (WGS) entry which is preliminary data.</text>
</comment>
<keyword evidence="2" id="KW-1134">Transmembrane beta strand</keyword>
<dbReference type="AlphaFoldDB" id="A0A1E7ZEF0"/>
<organism evidence="3 4">
    <name type="scientific">Alteromonas confluentis</name>
    <dbReference type="NCBI Taxonomy" id="1656094"/>
    <lineage>
        <taxon>Bacteria</taxon>
        <taxon>Pseudomonadati</taxon>
        <taxon>Pseudomonadota</taxon>
        <taxon>Gammaproteobacteria</taxon>
        <taxon>Alteromonadales</taxon>
        <taxon>Alteromonadaceae</taxon>
        <taxon>Alteromonas/Salinimonas group</taxon>
        <taxon>Alteromonas</taxon>
    </lineage>
</organism>
<evidence type="ECO:0000313" key="4">
    <source>
        <dbReference type="Proteomes" id="UP000175691"/>
    </source>
</evidence>
<reference evidence="3 4" key="1">
    <citation type="submission" date="2016-08" db="EMBL/GenBank/DDBJ databases">
        <authorList>
            <person name="Seilhamer J.J."/>
        </authorList>
    </citation>
    <scope>NUCLEOTIDE SEQUENCE [LARGE SCALE GENOMIC DNA]</scope>
    <source>
        <strain evidence="3 4">KCTC 42603</strain>
    </source>
</reference>
<evidence type="ECO:0000256" key="2">
    <source>
        <dbReference type="RuleBase" id="RU362097"/>
    </source>
</evidence>
<dbReference type="SUPFAM" id="SSF56954">
    <property type="entry name" value="Outer membrane efflux proteins (OEP)"/>
    <property type="match status" value="1"/>
</dbReference>
<keyword evidence="2" id="KW-0812">Transmembrane</keyword>
<keyword evidence="2" id="KW-0449">Lipoprotein</keyword>
<feature type="chain" id="PRO_5009028646" evidence="2">
    <location>
        <begin position="23"/>
        <end position="492"/>
    </location>
</feature>
<sequence>MRNTLKPLALAVTAALVLQGCAIPDIQTRDAQVALPSNYQSSLSSEHVKIDWNEWFEDPHLIELIDTALANNQEVAMMLQRINMAANEVYAREGEYLPSVSAGAEAETGKVGEYTRDGAVEEQLHIREDKDFPDPLANLRLGLNASWELDVWHKLRDASKVASLEYLASIESRQFFITEMVAEVAKTYYELLALDNHLSNLDATIALQKNVLNTIQKLKQFGRSSSLPVARFNAEVNKNLSERYIVQQEIVETENKLNLLLGRAPQHIERDADQLMSAKLHKPAAGVPSELLSNRSDIREAELELAAAKLNISVAKANFYPSFALHAGVGLEAFDAKYLFNTPESVAYSLSGDIFAPLINRRAIEAQYKDASAAQIQAAYEYEYTIVRAVSEVSSGLSKLDNLNNSFALKSRQIEALDQSVDVANKLFASARGEYLEVLLAQRESLEAKNALIDTRKDQLTALVELYQSLGGGWKEAISEKANSAGIDKSTG</sequence>
<dbReference type="InterPro" id="IPR003423">
    <property type="entry name" value="OMP_efflux"/>
</dbReference>
<dbReference type="Pfam" id="PF02321">
    <property type="entry name" value="OEP"/>
    <property type="match status" value="2"/>
</dbReference>
<keyword evidence="4" id="KW-1185">Reference proteome</keyword>
<comment type="subcellular location">
    <subcellularLocation>
        <location evidence="2">Cell outer membrane</location>
        <topology evidence="2">Lipid-anchor</topology>
    </subcellularLocation>
</comment>
<dbReference type="PANTHER" id="PTHR30203">
    <property type="entry name" value="OUTER MEMBRANE CATION EFFLUX PROTEIN"/>
    <property type="match status" value="1"/>
</dbReference>
<dbReference type="Gene3D" id="1.20.1600.10">
    <property type="entry name" value="Outer membrane efflux proteins (OEP)"/>
    <property type="match status" value="1"/>
</dbReference>
<dbReference type="GO" id="GO:0015562">
    <property type="term" value="F:efflux transmembrane transporter activity"/>
    <property type="evidence" value="ECO:0007669"/>
    <property type="project" value="InterPro"/>
</dbReference>
<dbReference type="PANTHER" id="PTHR30203:SF30">
    <property type="entry name" value="OUTER MEMBRANE PROTEIN-RELATED"/>
    <property type="match status" value="1"/>
</dbReference>
<dbReference type="Gene3D" id="2.20.200.10">
    <property type="entry name" value="Outer membrane efflux proteins (OEP)"/>
    <property type="match status" value="1"/>
</dbReference>
<proteinExistence type="inferred from homology"/>
<name>A0A1E7ZEF0_9ALTE</name>
<gene>
    <name evidence="3" type="ORF">BFC18_06080</name>
</gene>
<keyword evidence="2" id="KW-0564">Palmitate</keyword>
<dbReference type="Proteomes" id="UP000175691">
    <property type="component" value="Unassembled WGS sequence"/>
</dbReference>
<comment type="similarity">
    <text evidence="1 2">Belongs to the outer membrane factor (OMF) (TC 1.B.17) family.</text>
</comment>
<dbReference type="InterPro" id="IPR010131">
    <property type="entry name" value="MdtP/NodT-like"/>
</dbReference>
<dbReference type="STRING" id="1656094.BFC18_06080"/>
<dbReference type="GO" id="GO:0009279">
    <property type="term" value="C:cell outer membrane"/>
    <property type="evidence" value="ECO:0007669"/>
    <property type="project" value="UniProtKB-SubCell"/>
</dbReference>
<protein>
    <submittedName>
        <fullName evidence="3">RND transporter</fullName>
    </submittedName>
</protein>
<accession>A0A1E7ZEF0</accession>
<dbReference type="EMBL" id="MDHN01000010">
    <property type="protein sequence ID" value="OFC71893.1"/>
    <property type="molecule type" value="Genomic_DNA"/>
</dbReference>
<dbReference type="NCBIfam" id="TIGR01845">
    <property type="entry name" value="outer_NodT"/>
    <property type="match status" value="1"/>
</dbReference>